<evidence type="ECO:0000313" key="4">
    <source>
        <dbReference type="Proteomes" id="UP000635477"/>
    </source>
</evidence>
<gene>
    <name evidence="3" type="ORF">FZEAL_2324</name>
</gene>
<keyword evidence="4" id="KW-1185">Reference proteome</keyword>
<dbReference type="PANTHER" id="PTHR39468:SF1">
    <property type="entry name" value="MTF2-LIKE C-TERMINAL DOMAIN-CONTAINING PROTEIN"/>
    <property type="match status" value="1"/>
</dbReference>
<name>A0A8H4XNQ9_9HYPO</name>
<protein>
    <recommendedName>
        <fullName evidence="2">Mtf2-like C-terminal domain-containing protein</fullName>
    </recommendedName>
</protein>
<evidence type="ECO:0000313" key="3">
    <source>
        <dbReference type="EMBL" id="KAF4981978.1"/>
    </source>
</evidence>
<dbReference type="GO" id="GO:0005739">
    <property type="term" value="C:mitochondrion"/>
    <property type="evidence" value="ECO:0007669"/>
    <property type="project" value="InterPro"/>
</dbReference>
<reference evidence="3" key="2">
    <citation type="submission" date="2020-05" db="EMBL/GenBank/DDBJ databases">
        <authorList>
            <person name="Kim H.-S."/>
            <person name="Proctor R.H."/>
            <person name="Brown D.W."/>
        </authorList>
    </citation>
    <scope>NUCLEOTIDE SEQUENCE</scope>
    <source>
        <strain evidence="3">NRRL 22465</strain>
    </source>
</reference>
<dbReference type="Pfam" id="PF19189">
    <property type="entry name" value="Mtf2"/>
    <property type="match status" value="1"/>
</dbReference>
<feature type="domain" description="Mtf2-like C-terminal" evidence="2">
    <location>
        <begin position="193"/>
        <end position="376"/>
    </location>
</feature>
<dbReference type="InterPro" id="IPR043837">
    <property type="entry name" value="Mtf2-like_C"/>
</dbReference>
<evidence type="ECO:0000259" key="2">
    <source>
        <dbReference type="Pfam" id="PF19189"/>
    </source>
</evidence>
<organism evidence="3 4">
    <name type="scientific">Fusarium zealandicum</name>
    <dbReference type="NCBI Taxonomy" id="1053134"/>
    <lineage>
        <taxon>Eukaryota</taxon>
        <taxon>Fungi</taxon>
        <taxon>Dikarya</taxon>
        <taxon>Ascomycota</taxon>
        <taxon>Pezizomycotina</taxon>
        <taxon>Sordariomycetes</taxon>
        <taxon>Hypocreomycetidae</taxon>
        <taxon>Hypocreales</taxon>
        <taxon>Nectriaceae</taxon>
        <taxon>Fusarium</taxon>
        <taxon>Fusarium staphyleae species complex</taxon>
    </lineage>
</organism>
<dbReference type="AlphaFoldDB" id="A0A8H4XNQ9"/>
<dbReference type="OrthoDB" id="2444174at2759"/>
<proteinExistence type="predicted"/>
<dbReference type="Proteomes" id="UP000635477">
    <property type="component" value="Unassembled WGS sequence"/>
</dbReference>
<reference evidence="3" key="1">
    <citation type="journal article" date="2020" name="BMC Genomics">
        <title>Correction to: Identification and distribution of gene clusters required for synthesis of sphingolipid metabolism inhibitors in diverse species of the filamentous fungus Fusarium.</title>
        <authorList>
            <person name="Kim H.S."/>
            <person name="Lohmar J.M."/>
            <person name="Busman M."/>
            <person name="Brown D.W."/>
            <person name="Naumann T.A."/>
            <person name="Divon H.H."/>
            <person name="Lysoe E."/>
            <person name="Uhlig S."/>
            <person name="Proctor R.H."/>
        </authorList>
    </citation>
    <scope>NUCLEOTIDE SEQUENCE</scope>
    <source>
        <strain evidence="3">NRRL 22465</strain>
    </source>
</reference>
<dbReference type="InterPro" id="IPR040009">
    <property type="entry name" value="Mtf2/C5D6.12-like"/>
</dbReference>
<comment type="caution">
    <text evidence="3">The sequence shown here is derived from an EMBL/GenBank/DDBJ whole genome shotgun (WGS) entry which is preliminary data.</text>
</comment>
<dbReference type="PANTHER" id="PTHR39468">
    <property type="entry name" value="CHROMOSOME 7, WHOLE GENOME SHOTGUN SEQUENCE"/>
    <property type="match status" value="1"/>
</dbReference>
<feature type="region of interest" description="Disordered" evidence="1">
    <location>
        <begin position="88"/>
        <end position="116"/>
    </location>
</feature>
<evidence type="ECO:0000256" key="1">
    <source>
        <dbReference type="SAM" id="MobiDB-lite"/>
    </source>
</evidence>
<dbReference type="EMBL" id="JABEYC010000142">
    <property type="protein sequence ID" value="KAF4981978.1"/>
    <property type="molecule type" value="Genomic_DNA"/>
</dbReference>
<sequence length="419" mass="47318">MSRNLLPFLYQTRTLQFAYRRPATFLFAQRAAASTVIKRPPRKVDNSIPFEWDDAEQANIHEPPEQQGTLTPTETEIFKSIFDDISQGRLPKAKKRPQSAEEQADETPQEPAQADAGEERFGNTFVEQARDAQFGDEFLKRYPTSLRKAAENALGKFELAPARPKLREMTELDEAEAKQIAEAARFEKIRASEKKRVHALMQACKTDVELWGVMEDEVFALPGKLGIVQQVNNEMPKKVRRPRTLMRKSVAELVAATQQSETPEKEKRVMDVHGPLYSHYLTTGLGLFDTGFAKPSLLAFNILPRIKGLGLSSYVLGVSTPLFAKLAEIHWNRFGDAIAALDALDEMKSVGLYPNQEVEELVEQIGEHLHSCTWGAQGPFVMAMMESPPYDASLTARLEYWETRIAKLQLRRPEAEVET</sequence>
<accession>A0A8H4XNQ9</accession>